<feature type="compositionally biased region" description="Low complexity" evidence="1">
    <location>
        <begin position="34"/>
        <end position="47"/>
    </location>
</feature>
<proteinExistence type="predicted"/>
<gene>
    <name evidence="2" type="ORF">Tco_0877741</name>
</gene>
<accession>A0ABQ5BVW9</accession>
<reference evidence="2" key="2">
    <citation type="submission" date="2022-01" db="EMBL/GenBank/DDBJ databases">
        <authorList>
            <person name="Yamashiro T."/>
            <person name="Shiraishi A."/>
            <person name="Satake H."/>
            <person name="Nakayama K."/>
        </authorList>
    </citation>
    <scope>NUCLEOTIDE SEQUENCE</scope>
</reference>
<evidence type="ECO:0000256" key="1">
    <source>
        <dbReference type="SAM" id="MobiDB-lite"/>
    </source>
</evidence>
<evidence type="ECO:0000313" key="2">
    <source>
        <dbReference type="EMBL" id="GJT19035.1"/>
    </source>
</evidence>
<sequence>MDVDGACGGERDFFLGGGDVVFSFWCSSLKDSRSSLSESSSKNSKNDGASFPSDDEDEKDEVVKHVSGACVYVILITNGAKEIFFKKEFPSPKFGTKIIYMEFVGVSLKLGLSGSRNGDVLSDKVMLRAKETTIGMIIKRV</sequence>
<feature type="region of interest" description="Disordered" evidence="1">
    <location>
        <begin position="33"/>
        <end position="58"/>
    </location>
</feature>
<organism evidence="2 3">
    <name type="scientific">Tanacetum coccineum</name>
    <dbReference type="NCBI Taxonomy" id="301880"/>
    <lineage>
        <taxon>Eukaryota</taxon>
        <taxon>Viridiplantae</taxon>
        <taxon>Streptophyta</taxon>
        <taxon>Embryophyta</taxon>
        <taxon>Tracheophyta</taxon>
        <taxon>Spermatophyta</taxon>
        <taxon>Magnoliopsida</taxon>
        <taxon>eudicotyledons</taxon>
        <taxon>Gunneridae</taxon>
        <taxon>Pentapetalae</taxon>
        <taxon>asterids</taxon>
        <taxon>campanulids</taxon>
        <taxon>Asterales</taxon>
        <taxon>Asteraceae</taxon>
        <taxon>Asteroideae</taxon>
        <taxon>Anthemideae</taxon>
        <taxon>Anthemidinae</taxon>
        <taxon>Tanacetum</taxon>
    </lineage>
</organism>
<name>A0ABQ5BVW9_9ASTR</name>
<comment type="caution">
    <text evidence="2">The sequence shown here is derived from an EMBL/GenBank/DDBJ whole genome shotgun (WGS) entry which is preliminary data.</text>
</comment>
<protein>
    <submittedName>
        <fullName evidence="2">Uncharacterized protein</fullName>
    </submittedName>
</protein>
<evidence type="ECO:0000313" key="3">
    <source>
        <dbReference type="Proteomes" id="UP001151760"/>
    </source>
</evidence>
<reference evidence="2" key="1">
    <citation type="journal article" date="2022" name="Int. J. Mol. Sci.">
        <title>Draft Genome of Tanacetum Coccineum: Genomic Comparison of Closely Related Tanacetum-Family Plants.</title>
        <authorList>
            <person name="Yamashiro T."/>
            <person name="Shiraishi A."/>
            <person name="Nakayama K."/>
            <person name="Satake H."/>
        </authorList>
    </citation>
    <scope>NUCLEOTIDE SEQUENCE</scope>
</reference>
<dbReference type="EMBL" id="BQNB010013685">
    <property type="protein sequence ID" value="GJT19035.1"/>
    <property type="molecule type" value="Genomic_DNA"/>
</dbReference>
<keyword evidence="3" id="KW-1185">Reference proteome</keyword>
<dbReference type="Proteomes" id="UP001151760">
    <property type="component" value="Unassembled WGS sequence"/>
</dbReference>